<dbReference type="Proteomes" id="UP001165121">
    <property type="component" value="Unassembled WGS sequence"/>
</dbReference>
<evidence type="ECO:0000313" key="2">
    <source>
        <dbReference type="Proteomes" id="UP001165121"/>
    </source>
</evidence>
<name>A0A9W6Y450_9STRA</name>
<keyword evidence="2" id="KW-1185">Reference proteome</keyword>
<proteinExistence type="predicted"/>
<dbReference type="OrthoDB" id="109811at2759"/>
<gene>
    <name evidence="1" type="ORF">Pfra01_002143900</name>
</gene>
<accession>A0A9W6Y450</accession>
<evidence type="ECO:0000313" key="1">
    <source>
        <dbReference type="EMBL" id="GMF52396.1"/>
    </source>
</evidence>
<protein>
    <submittedName>
        <fullName evidence="1">Unnamed protein product</fullName>
    </submittedName>
</protein>
<dbReference type="AlphaFoldDB" id="A0A9W6Y450"/>
<organism evidence="1 2">
    <name type="scientific">Phytophthora fragariaefolia</name>
    <dbReference type="NCBI Taxonomy" id="1490495"/>
    <lineage>
        <taxon>Eukaryota</taxon>
        <taxon>Sar</taxon>
        <taxon>Stramenopiles</taxon>
        <taxon>Oomycota</taxon>
        <taxon>Peronosporomycetes</taxon>
        <taxon>Peronosporales</taxon>
        <taxon>Peronosporaceae</taxon>
        <taxon>Phytophthora</taxon>
    </lineage>
</organism>
<comment type="caution">
    <text evidence="1">The sequence shown here is derived from an EMBL/GenBank/DDBJ whole genome shotgun (WGS) entry which is preliminary data.</text>
</comment>
<dbReference type="EMBL" id="BSXT01003084">
    <property type="protein sequence ID" value="GMF52396.1"/>
    <property type="molecule type" value="Genomic_DNA"/>
</dbReference>
<reference evidence="1" key="1">
    <citation type="submission" date="2023-04" db="EMBL/GenBank/DDBJ databases">
        <title>Phytophthora fragariaefolia NBRC 109709.</title>
        <authorList>
            <person name="Ichikawa N."/>
            <person name="Sato H."/>
            <person name="Tonouchi N."/>
        </authorList>
    </citation>
    <scope>NUCLEOTIDE SEQUENCE</scope>
    <source>
        <strain evidence="1">NBRC 109709</strain>
    </source>
</reference>
<sequence>MVVDPIEWIGSPEQPDATSCGVMIVALAYNFITWKLDLQNCTIYKNDVKAMRLIMLWVIVHCSLERTLFNVDAAKVDNIHQKLQAELK</sequence>